<dbReference type="Proteomes" id="UP000070501">
    <property type="component" value="Unassembled WGS sequence"/>
</dbReference>
<dbReference type="Pfam" id="PF06985">
    <property type="entry name" value="HET"/>
    <property type="match status" value="1"/>
</dbReference>
<evidence type="ECO:0000259" key="1">
    <source>
        <dbReference type="Pfam" id="PF06985"/>
    </source>
</evidence>
<dbReference type="STRING" id="196109.A0A136JGW5"/>
<evidence type="ECO:0000313" key="3">
    <source>
        <dbReference type="Proteomes" id="UP000070501"/>
    </source>
</evidence>
<dbReference type="PANTHER" id="PTHR10622">
    <property type="entry name" value="HET DOMAIN-CONTAINING PROTEIN"/>
    <property type="match status" value="1"/>
</dbReference>
<dbReference type="InterPro" id="IPR010730">
    <property type="entry name" value="HET"/>
</dbReference>
<gene>
    <name evidence="2" type="ORF">Micbo1qcDRAFT_199191</name>
</gene>
<reference evidence="3" key="1">
    <citation type="submission" date="2016-02" db="EMBL/GenBank/DDBJ databases">
        <title>Draft genome sequence of Microdochium bolleyi, a fungal endophyte of beachgrass.</title>
        <authorList>
            <consortium name="DOE Joint Genome Institute"/>
            <person name="David A.S."/>
            <person name="May G."/>
            <person name="Haridas S."/>
            <person name="Lim J."/>
            <person name="Wang M."/>
            <person name="Labutti K."/>
            <person name="Lipzen A."/>
            <person name="Barry K."/>
            <person name="Grigoriev I.V."/>
        </authorList>
    </citation>
    <scope>NUCLEOTIDE SEQUENCE [LARGE SCALE GENOMIC DNA]</scope>
    <source>
        <strain evidence="3">J235TASD1</strain>
    </source>
</reference>
<dbReference type="PANTHER" id="PTHR10622:SF10">
    <property type="entry name" value="HET DOMAIN-CONTAINING PROTEIN"/>
    <property type="match status" value="1"/>
</dbReference>
<dbReference type="OrthoDB" id="194358at2759"/>
<feature type="domain" description="Heterokaryon incompatibility" evidence="1">
    <location>
        <begin position="21"/>
        <end position="105"/>
    </location>
</feature>
<keyword evidence="3" id="KW-1185">Reference proteome</keyword>
<dbReference type="AlphaFoldDB" id="A0A136JGW5"/>
<proteinExistence type="predicted"/>
<dbReference type="EMBL" id="KQ964245">
    <property type="protein sequence ID" value="KXJ96368.1"/>
    <property type="molecule type" value="Genomic_DNA"/>
</dbReference>
<protein>
    <submittedName>
        <fullName evidence="2">Heterokaryon incompatibility protein-domain-containing protein</fullName>
    </submittedName>
</protein>
<evidence type="ECO:0000313" key="2">
    <source>
        <dbReference type="EMBL" id="KXJ96368.1"/>
    </source>
</evidence>
<name>A0A136JGW5_9PEZI</name>
<dbReference type="InParanoid" id="A0A136JGW5"/>
<accession>A0A136JGW5</accession>
<sequence>MWLLDTATLALVSFIAPPDKYAILSHTWGDDEVTCKDWQVSDCTGRKGFQKISRFCALAARDGFAHGWVDTCCIDKESSAELSEAINSMYKWYEKSSLCYVYLSDVMMPTQSASVNDPGYIFASRWWTRGWTLQELVAPSIVGFFDKDWTFIGTKVQFALEIASREHIDKDVLTKKRSLDSVMTAQKMIWAATRKTTREEDIAYCLLGIFGVSMPLLYGEGANAFQRLQEAILAVTDDESILAWTDSSVAFPGPLAPHPGQFWASQGLVRYFEDPDRDVSDWKMTSRGLHLKLPILNPPKGHPLYRTNVVLGILNCSQSGDFSGPAAIRLRQVGQATYTRVADQGKVNQLESDNAYEVVPYLIAKDAVSKLIFIRKPDNSQFHLSDRQNAYHLRGNWRQHGFRLDHVWPPQHWDQARMTINKPCAIAVLSFVVHRSATGLGPREDQHNHVVTDTRFAVLIRPTKCDILREDEIPMTREASIQDRAFFLRFKHEMQSRMISKQFGSLDAARYAARCELDPGLGDHGVISPTPDYELMASGFKSDSLTGEVSHSQGKKQITRELHASVTLRPENIMGVVMMAVDVEMTRPEPEPELYIPYPSGGQLPYNYGIYLPTDTIHQPTDIVLLPRDNAYLSRDHVCLSRDHV</sequence>
<organism evidence="2 3">
    <name type="scientific">Microdochium bolleyi</name>
    <dbReference type="NCBI Taxonomy" id="196109"/>
    <lineage>
        <taxon>Eukaryota</taxon>
        <taxon>Fungi</taxon>
        <taxon>Dikarya</taxon>
        <taxon>Ascomycota</taxon>
        <taxon>Pezizomycotina</taxon>
        <taxon>Sordariomycetes</taxon>
        <taxon>Xylariomycetidae</taxon>
        <taxon>Xylariales</taxon>
        <taxon>Microdochiaceae</taxon>
        <taxon>Microdochium</taxon>
    </lineage>
</organism>